<dbReference type="Proteomes" id="UP000323046">
    <property type="component" value="Chromosome"/>
</dbReference>
<evidence type="ECO:0000313" key="3">
    <source>
        <dbReference type="Proteomes" id="UP000323046"/>
    </source>
</evidence>
<keyword evidence="1" id="KW-0812">Transmembrane</keyword>
<evidence type="ECO:0000313" key="2">
    <source>
        <dbReference type="EMBL" id="QES25669.1"/>
    </source>
</evidence>
<dbReference type="RefSeq" id="WP_150164860.1">
    <property type="nucleotide sequence ID" value="NZ_CP029193.1"/>
</dbReference>
<feature type="transmembrane region" description="Helical" evidence="1">
    <location>
        <begin position="51"/>
        <end position="69"/>
    </location>
</feature>
<keyword evidence="3" id="KW-1185">Reference proteome</keyword>
<protein>
    <recommendedName>
        <fullName evidence="4">DUF3040 domain-containing protein</fullName>
    </recommendedName>
</protein>
<keyword evidence="1" id="KW-0472">Membrane</keyword>
<organism evidence="2 3">
    <name type="scientific">Streptomyces venezuelae</name>
    <dbReference type="NCBI Taxonomy" id="54571"/>
    <lineage>
        <taxon>Bacteria</taxon>
        <taxon>Bacillati</taxon>
        <taxon>Actinomycetota</taxon>
        <taxon>Actinomycetes</taxon>
        <taxon>Kitasatosporales</taxon>
        <taxon>Streptomycetaceae</taxon>
        <taxon>Streptomyces</taxon>
    </lineage>
</organism>
<sequence length="100" mass="11445">MSTGRLPEREQRILDEMESVLRRDRQLTLRLWLLRLGPRTRRALANRPHPLTVALFAVLSGTLLFIGLTTSSAGMVWAFAGLWSLTLIGFVRLLCRWTEP</sequence>
<dbReference type="EMBL" id="CP029193">
    <property type="protein sequence ID" value="QES25669.1"/>
    <property type="molecule type" value="Genomic_DNA"/>
</dbReference>
<reference evidence="2 3" key="1">
    <citation type="submission" date="2018-05" db="EMBL/GenBank/DDBJ databases">
        <title>Streptomyces venezuelae.</title>
        <authorList>
            <person name="Kim W."/>
            <person name="Lee N."/>
            <person name="Cho B.-K."/>
        </authorList>
    </citation>
    <scope>NUCLEOTIDE SEQUENCE [LARGE SCALE GENOMIC DNA]</scope>
    <source>
        <strain evidence="2 3">ATCC 14583</strain>
    </source>
</reference>
<dbReference type="OrthoDB" id="4319956at2"/>
<gene>
    <name evidence="2" type="ORF">DEJ47_03665</name>
</gene>
<accession>A0A5P2BBF2</accession>
<dbReference type="AlphaFoldDB" id="A0A5P2BBF2"/>
<keyword evidence="1" id="KW-1133">Transmembrane helix</keyword>
<evidence type="ECO:0000256" key="1">
    <source>
        <dbReference type="SAM" id="Phobius"/>
    </source>
</evidence>
<evidence type="ECO:0008006" key="4">
    <source>
        <dbReference type="Google" id="ProtNLM"/>
    </source>
</evidence>
<feature type="transmembrane region" description="Helical" evidence="1">
    <location>
        <begin position="75"/>
        <end position="95"/>
    </location>
</feature>
<name>A0A5P2BBF2_STRVZ</name>
<proteinExistence type="predicted"/>